<accession>A0A1I3S5X8</accession>
<dbReference type="GO" id="GO:0004222">
    <property type="term" value="F:metalloendopeptidase activity"/>
    <property type="evidence" value="ECO:0007669"/>
    <property type="project" value="TreeGrafter"/>
</dbReference>
<dbReference type="Gene3D" id="2.70.70.10">
    <property type="entry name" value="Glucose Permease (Domain IIA)"/>
    <property type="match status" value="1"/>
</dbReference>
<keyword evidence="4" id="KW-1185">Reference proteome</keyword>
<feature type="signal peptide" evidence="1">
    <location>
        <begin position="1"/>
        <end position="21"/>
    </location>
</feature>
<feature type="domain" description="M23ase beta-sheet core" evidence="2">
    <location>
        <begin position="64"/>
        <end position="182"/>
    </location>
</feature>
<dbReference type="Proteomes" id="UP000183299">
    <property type="component" value="Unassembled WGS sequence"/>
</dbReference>
<dbReference type="InterPro" id="IPR011055">
    <property type="entry name" value="Dup_hybrid_motif"/>
</dbReference>
<name>A0A1I3S5X8_9RHOB</name>
<reference evidence="3 4" key="1">
    <citation type="submission" date="2016-10" db="EMBL/GenBank/DDBJ databases">
        <authorList>
            <person name="de Groot N.N."/>
        </authorList>
    </citation>
    <scope>NUCLEOTIDE SEQUENCE [LARGE SCALE GENOMIC DNA]</scope>
    <source>
        <strain evidence="3 4">CGMCC 1.8891</strain>
    </source>
</reference>
<feature type="chain" id="PRO_5010194871" evidence="1">
    <location>
        <begin position="22"/>
        <end position="326"/>
    </location>
</feature>
<dbReference type="InterPro" id="IPR050570">
    <property type="entry name" value="Cell_wall_metabolism_enzyme"/>
</dbReference>
<dbReference type="Pfam" id="PF01551">
    <property type="entry name" value="Peptidase_M23"/>
    <property type="match status" value="1"/>
</dbReference>
<evidence type="ECO:0000313" key="3">
    <source>
        <dbReference type="EMBL" id="SFJ54194.1"/>
    </source>
</evidence>
<dbReference type="OrthoDB" id="5489603at2"/>
<dbReference type="CDD" id="cd12797">
    <property type="entry name" value="M23_peptidase"/>
    <property type="match status" value="1"/>
</dbReference>
<evidence type="ECO:0000256" key="1">
    <source>
        <dbReference type="SAM" id="SignalP"/>
    </source>
</evidence>
<gene>
    <name evidence="3" type="ORF">SAMN04488138_10662</name>
</gene>
<protein>
    <submittedName>
        <fullName evidence="3">Peptidase family M23</fullName>
    </submittedName>
</protein>
<organism evidence="3 4">
    <name type="scientific">Celeribacter halophilus</name>
    <dbReference type="NCBI Taxonomy" id="576117"/>
    <lineage>
        <taxon>Bacteria</taxon>
        <taxon>Pseudomonadati</taxon>
        <taxon>Pseudomonadota</taxon>
        <taxon>Alphaproteobacteria</taxon>
        <taxon>Rhodobacterales</taxon>
        <taxon>Roseobacteraceae</taxon>
        <taxon>Celeribacter</taxon>
    </lineage>
</organism>
<sequence length="326" mass="34393">MTKTFPTLALIAAFLATPALARDPVLSPPLDCILGETCYIQSYVDTDPGPGAADFTCGTLSYDGHKGTDFALPAMTDLWSGVDVFASAPGTVLGTRDGMEDIPYGSEDAPDVTGKECGNGVVVDHGDGWVTQYCHMRKGSVAVKKGDRVSAKTVLGQVGLSGMSQFPHVHLSVRHNGKVVDPFNPSGTVACGTEAILSGTLWNRDMIYHAGGLIDVGVATEVPDYDAVKAGTAAATVLTSDSPALVVYGFSYGGRAGDILRLSIFGPEGEVVSQDSTLDKTQARQFRAVGKRNPGSWPVGGYSATVQMIRDDTLIDQREERFQITP</sequence>
<proteinExistence type="predicted"/>
<dbReference type="PANTHER" id="PTHR21666:SF291">
    <property type="entry name" value="STAGE II SPORULATION PROTEIN Q"/>
    <property type="match status" value="1"/>
</dbReference>
<dbReference type="PANTHER" id="PTHR21666">
    <property type="entry name" value="PEPTIDASE-RELATED"/>
    <property type="match status" value="1"/>
</dbReference>
<evidence type="ECO:0000259" key="2">
    <source>
        <dbReference type="Pfam" id="PF01551"/>
    </source>
</evidence>
<keyword evidence="1" id="KW-0732">Signal</keyword>
<dbReference type="AlphaFoldDB" id="A0A1I3S5X8"/>
<dbReference type="InterPro" id="IPR016047">
    <property type="entry name" value="M23ase_b-sheet_dom"/>
</dbReference>
<dbReference type="EMBL" id="FORY01000006">
    <property type="protein sequence ID" value="SFJ54194.1"/>
    <property type="molecule type" value="Genomic_DNA"/>
</dbReference>
<dbReference type="SUPFAM" id="SSF51261">
    <property type="entry name" value="Duplicated hybrid motif"/>
    <property type="match status" value="1"/>
</dbReference>
<dbReference type="STRING" id="576117.SAMN04488138_10662"/>
<evidence type="ECO:0000313" key="4">
    <source>
        <dbReference type="Proteomes" id="UP000183299"/>
    </source>
</evidence>